<dbReference type="EMBL" id="GBXM01013696">
    <property type="protein sequence ID" value="JAH94881.1"/>
    <property type="molecule type" value="Transcribed_RNA"/>
</dbReference>
<proteinExistence type="predicted"/>
<accession>A0A0E9WXJ2</accession>
<protein>
    <submittedName>
        <fullName evidence="1">Uncharacterized protein</fullName>
    </submittedName>
</protein>
<name>A0A0E9WXJ2_ANGAN</name>
<reference evidence="1" key="1">
    <citation type="submission" date="2014-11" db="EMBL/GenBank/DDBJ databases">
        <authorList>
            <person name="Amaro Gonzalez C."/>
        </authorList>
    </citation>
    <scope>NUCLEOTIDE SEQUENCE</scope>
</reference>
<reference evidence="1" key="2">
    <citation type="journal article" date="2015" name="Fish Shellfish Immunol.">
        <title>Early steps in the European eel (Anguilla anguilla)-Vibrio vulnificus interaction in the gills: Role of the RtxA13 toxin.</title>
        <authorList>
            <person name="Callol A."/>
            <person name="Pajuelo D."/>
            <person name="Ebbesson L."/>
            <person name="Teles M."/>
            <person name="MacKenzie S."/>
            <person name="Amaro C."/>
        </authorList>
    </citation>
    <scope>NUCLEOTIDE SEQUENCE</scope>
</reference>
<dbReference type="AlphaFoldDB" id="A0A0E9WXJ2"/>
<sequence>MKCTALCGRWKFKGGGGWVGVWCTALIQSSEGCFSPRMTLGQMGQNLKLWGEKSKKKKTTTTEKEQQIHISVTNLHGPFLPVKH</sequence>
<organism evidence="1">
    <name type="scientific">Anguilla anguilla</name>
    <name type="common">European freshwater eel</name>
    <name type="synonym">Muraena anguilla</name>
    <dbReference type="NCBI Taxonomy" id="7936"/>
    <lineage>
        <taxon>Eukaryota</taxon>
        <taxon>Metazoa</taxon>
        <taxon>Chordata</taxon>
        <taxon>Craniata</taxon>
        <taxon>Vertebrata</taxon>
        <taxon>Euteleostomi</taxon>
        <taxon>Actinopterygii</taxon>
        <taxon>Neopterygii</taxon>
        <taxon>Teleostei</taxon>
        <taxon>Anguilliformes</taxon>
        <taxon>Anguillidae</taxon>
        <taxon>Anguilla</taxon>
    </lineage>
</organism>
<evidence type="ECO:0000313" key="1">
    <source>
        <dbReference type="EMBL" id="JAH94881.1"/>
    </source>
</evidence>